<dbReference type="Proteomes" id="UP000075920">
    <property type="component" value="Unassembled WGS sequence"/>
</dbReference>
<reference evidence="1" key="2">
    <citation type="submission" date="2020-05" db="UniProtKB">
        <authorList>
            <consortium name="EnsemblMetazoa"/>
        </authorList>
    </citation>
    <scope>IDENTIFICATION</scope>
    <source>
        <strain evidence="1">MINIMUS1</strain>
    </source>
</reference>
<dbReference type="VEuPathDB" id="VectorBase:AMIN010215"/>
<reference evidence="2" key="1">
    <citation type="submission" date="2013-03" db="EMBL/GenBank/DDBJ databases">
        <title>The Genome Sequence of Anopheles minimus MINIMUS1.</title>
        <authorList>
            <consortium name="The Broad Institute Genomics Platform"/>
            <person name="Neafsey D.E."/>
            <person name="Walton C."/>
            <person name="Walker B."/>
            <person name="Young S.K."/>
            <person name="Zeng Q."/>
            <person name="Gargeya S."/>
            <person name="Fitzgerald M."/>
            <person name="Haas B."/>
            <person name="Abouelleil A."/>
            <person name="Allen A.W."/>
            <person name="Alvarado L."/>
            <person name="Arachchi H.M."/>
            <person name="Berlin A.M."/>
            <person name="Chapman S.B."/>
            <person name="Gainer-Dewar J."/>
            <person name="Goldberg J."/>
            <person name="Griggs A."/>
            <person name="Gujja S."/>
            <person name="Hansen M."/>
            <person name="Howarth C."/>
            <person name="Imamovic A."/>
            <person name="Ireland A."/>
            <person name="Larimer J."/>
            <person name="McCowan C."/>
            <person name="Murphy C."/>
            <person name="Pearson M."/>
            <person name="Poon T.W."/>
            <person name="Priest M."/>
            <person name="Roberts A."/>
            <person name="Saif S."/>
            <person name="Shea T."/>
            <person name="Sisk P."/>
            <person name="Sykes S."/>
            <person name="Wortman J."/>
            <person name="Nusbaum C."/>
            <person name="Birren B."/>
        </authorList>
    </citation>
    <scope>NUCLEOTIDE SEQUENCE [LARGE SCALE GENOMIC DNA]</scope>
    <source>
        <strain evidence="2">MINIMUS1</strain>
    </source>
</reference>
<evidence type="ECO:0000313" key="1">
    <source>
        <dbReference type="EnsemblMetazoa" id="AMIN010215-PA"/>
    </source>
</evidence>
<organism evidence="1 2">
    <name type="scientific">Anopheles minimus</name>
    <dbReference type="NCBI Taxonomy" id="112268"/>
    <lineage>
        <taxon>Eukaryota</taxon>
        <taxon>Metazoa</taxon>
        <taxon>Ecdysozoa</taxon>
        <taxon>Arthropoda</taxon>
        <taxon>Hexapoda</taxon>
        <taxon>Insecta</taxon>
        <taxon>Pterygota</taxon>
        <taxon>Neoptera</taxon>
        <taxon>Endopterygota</taxon>
        <taxon>Diptera</taxon>
        <taxon>Nematocera</taxon>
        <taxon>Culicoidea</taxon>
        <taxon>Culicidae</taxon>
        <taxon>Anophelinae</taxon>
        <taxon>Anopheles</taxon>
    </lineage>
</organism>
<evidence type="ECO:0000313" key="2">
    <source>
        <dbReference type="Proteomes" id="UP000075920"/>
    </source>
</evidence>
<proteinExistence type="predicted"/>
<dbReference type="PIRSF" id="PIRSF035170">
    <property type="entry name" value="HD_phosphohydro"/>
    <property type="match status" value="1"/>
</dbReference>
<accession>A0A182WIL1</accession>
<dbReference type="PANTHER" id="PTHR21174">
    <property type="match status" value="1"/>
</dbReference>
<protein>
    <submittedName>
        <fullName evidence="1">Uncharacterized protein</fullName>
    </submittedName>
</protein>
<name>A0A182WIL1_9DIPT</name>
<dbReference type="EnsemblMetazoa" id="AMIN010215-RA">
    <property type="protein sequence ID" value="AMIN010215-PA"/>
    <property type="gene ID" value="AMIN010215"/>
</dbReference>
<sequence length="203" mass="23680">MESIWENISTALELSPETSDRWLSKLRTQYAQSHRHYHTESELIRRKLPHLTSASLCLQLAALFQYYHFEADKDCVARNCEAVCEFFADARLENKLLEANVKRLLGDVQMETGDLSQSDIQYFQDLDLIVLGTSPEEYKQYTQQLRNECPAEEVKSYDKMRLKVLLLTLSCIPSIYTTKEFSNRFESIARANIEQEIKDLQLK</sequence>
<dbReference type="InterPro" id="IPR009218">
    <property type="entry name" value="HD_phosphohydro"/>
</dbReference>
<dbReference type="AlphaFoldDB" id="A0A182WIL1"/>
<dbReference type="PANTHER" id="PTHR21174:SF0">
    <property type="entry name" value="HD PHOSPHOHYDROLASE FAMILY PROTEIN-RELATED"/>
    <property type="match status" value="1"/>
</dbReference>
<keyword evidence="2" id="KW-1185">Reference proteome</keyword>